<feature type="region of interest" description="Disordered" evidence="1">
    <location>
        <begin position="175"/>
        <end position="197"/>
    </location>
</feature>
<name>A0A1X6NLQ1_PORUM</name>
<evidence type="ECO:0000313" key="4">
    <source>
        <dbReference type="Proteomes" id="UP000218209"/>
    </source>
</evidence>
<evidence type="ECO:0000256" key="1">
    <source>
        <dbReference type="SAM" id="MobiDB-lite"/>
    </source>
</evidence>
<feature type="region of interest" description="Disordered" evidence="1">
    <location>
        <begin position="1"/>
        <end position="24"/>
    </location>
</feature>
<accession>A0A1X6NLQ1</accession>
<gene>
    <name evidence="3" type="ORF">BU14_1384s0002</name>
</gene>
<evidence type="ECO:0000313" key="3">
    <source>
        <dbReference type="EMBL" id="OSX69571.1"/>
    </source>
</evidence>
<feature type="transmembrane region" description="Helical" evidence="2">
    <location>
        <begin position="269"/>
        <end position="291"/>
    </location>
</feature>
<dbReference type="Proteomes" id="UP000218209">
    <property type="component" value="Unassembled WGS sequence"/>
</dbReference>
<organism evidence="3 4">
    <name type="scientific">Porphyra umbilicalis</name>
    <name type="common">Purple laver</name>
    <name type="synonym">Red alga</name>
    <dbReference type="NCBI Taxonomy" id="2786"/>
    <lineage>
        <taxon>Eukaryota</taxon>
        <taxon>Rhodophyta</taxon>
        <taxon>Bangiophyceae</taxon>
        <taxon>Bangiales</taxon>
        <taxon>Bangiaceae</taxon>
        <taxon>Porphyra</taxon>
    </lineage>
</organism>
<dbReference type="EMBL" id="KV919489">
    <property type="protein sequence ID" value="OSX69571.1"/>
    <property type="molecule type" value="Genomic_DNA"/>
</dbReference>
<sequence>MADSPSSGAIPPVASTSATPPLLPADEEEVPRAARYTLSSVALPSLLTGVRYAATGSAVGGATWVGLLRWTSGLTFPATASVPSKLALGLSLPYLVTVGGSAGAAAAILAAASATVGAVAGGAARVVSAATRRVLGDAAADAAVAADAAGGGMTLASALDRVQVAAVGAVGRVGGGGSSGSSGGGSGGSGAAVSATGGGWRPSMPGAGIARGVAQLAVRAVVGATRSRLASTVPGGLNVPLSPALAARVVASQAAAAAVSPYRTAITGVGVGLAVLTAVGAAAPFLVQLALRK</sequence>
<keyword evidence="2" id="KW-1133">Transmembrane helix</keyword>
<keyword evidence="2" id="KW-0812">Transmembrane</keyword>
<proteinExistence type="predicted"/>
<reference evidence="3 4" key="1">
    <citation type="submission" date="2017-03" db="EMBL/GenBank/DDBJ databases">
        <title>WGS assembly of Porphyra umbilicalis.</title>
        <authorList>
            <person name="Brawley S.H."/>
            <person name="Blouin N.A."/>
            <person name="Ficko-Blean E."/>
            <person name="Wheeler G.L."/>
            <person name="Lohr M."/>
            <person name="Goodson H.V."/>
            <person name="Jenkins J.W."/>
            <person name="Blaby-Haas C.E."/>
            <person name="Helliwell K.E."/>
            <person name="Chan C."/>
            <person name="Marriage T."/>
            <person name="Bhattacharya D."/>
            <person name="Klein A.S."/>
            <person name="Badis Y."/>
            <person name="Brodie J."/>
            <person name="Cao Y."/>
            <person name="Collen J."/>
            <person name="Dittami S.M."/>
            <person name="Gachon C.M."/>
            <person name="Green B.R."/>
            <person name="Karpowicz S."/>
            <person name="Kim J.W."/>
            <person name="Kudahl U."/>
            <person name="Lin S."/>
            <person name="Michel G."/>
            <person name="Mittag M."/>
            <person name="Olson B.J."/>
            <person name="Pangilinan J."/>
            <person name="Peng Y."/>
            <person name="Qiu H."/>
            <person name="Shu S."/>
            <person name="Singer J.T."/>
            <person name="Smith A.G."/>
            <person name="Sprecher B.N."/>
            <person name="Wagner V."/>
            <person name="Wang W."/>
            <person name="Wang Z.-Y."/>
            <person name="Yan J."/>
            <person name="Yarish C."/>
            <person name="Zoeuner-Riek S."/>
            <person name="Zhuang Y."/>
            <person name="Zou Y."/>
            <person name="Lindquist E.A."/>
            <person name="Grimwood J."/>
            <person name="Barry K."/>
            <person name="Rokhsar D.S."/>
            <person name="Schmutz J."/>
            <person name="Stiller J.W."/>
            <person name="Grossman A.R."/>
            <person name="Prochnik S.E."/>
        </authorList>
    </citation>
    <scope>NUCLEOTIDE SEQUENCE [LARGE SCALE GENOMIC DNA]</scope>
    <source>
        <strain evidence="3">4086291</strain>
    </source>
</reference>
<keyword evidence="2" id="KW-0472">Membrane</keyword>
<protein>
    <submittedName>
        <fullName evidence="3">Uncharacterized protein</fullName>
    </submittedName>
</protein>
<evidence type="ECO:0000256" key="2">
    <source>
        <dbReference type="SAM" id="Phobius"/>
    </source>
</evidence>
<keyword evidence="4" id="KW-1185">Reference proteome</keyword>
<dbReference type="AlphaFoldDB" id="A0A1X6NLQ1"/>